<dbReference type="EMBL" id="NMUH01001553">
    <property type="protein sequence ID" value="MQL93367.1"/>
    <property type="molecule type" value="Genomic_DNA"/>
</dbReference>
<dbReference type="AlphaFoldDB" id="A0A843VFW1"/>
<keyword evidence="3" id="KW-1185">Reference proteome</keyword>
<proteinExistence type="predicted"/>
<dbReference type="Proteomes" id="UP000652761">
    <property type="component" value="Unassembled WGS sequence"/>
</dbReference>
<gene>
    <name evidence="2" type="ORF">Taro_026006</name>
</gene>
<evidence type="ECO:0000313" key="3">
    <source>
        <dbReference type="Proteomes" id="UP000652761"/>
    </source>
</evidence>
<evidence type="ECO:0000313" key="2">
    <source>
        <dbReference type="EMBL" id="MQL93367.1"/>
    </source>
</evidence>
<accession>A0A843VFW1</accession>
<sequence length="111" mass="12840">MKEDLVVSRVVVVPFRLKEDQLRLGVKILKGDCTLGSENLRYCSGTGHEEEKFWTKSKERRRLGAWIFLFFFVIKLGLSYSTKKVSRIMTTLTRMGPMRRLRSDHSATSAI</sequence>
<evidence type="ECO:0000256" key="1">
    <source>
        <dbReference type="SAM" id="Phobius"/>
    </source>
</evidence>
<keyword evidence="1" id="KW-0812">Transmembrane</keyword>
<comment type="caution">
    <text evidence="2">The sequence shown here is derived from an EMBL/GenBank/DDBJ whole genome shotgun (WGS) entry which is preliminary data.</text>
</comment>
<protein>
    <submittedName>
        <fullName evidence="2">Uncharacterized protein</fullName>
    </submittedName>
</protein>
<name>A0A843VFW1_COLES</name>
<keyword evidence="1" id="KW-1133">Transmembrane helix</keyword>
<reference evidence="2" key="1">
    <citation type="submission" date="2017-07" db="EMBL/GenBank/DDBJ databases">
        <title>Taro Niue Genome Assembly and Annotation.</title>
        <authorList>
            <person name="Atibalentja N."/>
            <person name="Keating K."/>
            <person name="Fields C.J."/>
        </authorList>
    </citation>
    <scope>NUCLEOTIDE SEQUENCE</scope>
    <source>
        <strain evidence="2">Niue_2</strain>
        <tissue evidence="2">Leaf</tissue>
    </source>
</reference>
<keyword evidence="1" id="KW-0472">Membrane</keyword>
<feature type="transmembrane region" description="Helical" evidence="1">
    <location>
        <begin position="63"/>
        <end position="80"/>
    </location>
</feature>
<organism evidence="2 3">
    <name type="scientific">Colocasia esculenta</name>
    <name type="common">Wild taro</name>
    <name type="synonym">Arum esculentum</name>
    <dbReference type="NCBI Taxonomy" id="4460"/>
    <lineage>
        <taxon>Eukaryota</taxon>
        <taxon>Viridiplantae</taxon>
        <taxon>Streptophyta</taxon>
        <taxon>Embryophyta</taxon>
        <taxon>Tracheophyta</taxon>
        <taxon>Spermatophyta</taxon>
        <taxon>Magnoliopsida</taxon>
        <taxon>Liliopsida</taxon>
        <taxon>Araceae</taxon>
        <taxon>Aroideae</taxon>
        <taxon>Colocasieae</taxon>
        <taxon>Colocasia</taxon>
    </lineage>
</organism>